<evidence type="ECO:0000313" key="3">
    <source>
        <dbReference type="EMBL" id="AFZ21601.1"/>
    </source>
</evidence>
<keyword evidence="4" id="KW-1185">Reference proteome</keyword>
<dbReference type="GO" id="GO:0016301">
    <property type="term" value="F:kinase activity"/>
    <property type="evidence" value="ECO:0007669"/>
    <property type="project" value="UniProtKB-KW"/>
</dbReference>
<dbReference type="InterPro" id="IPR003660">
    <property type="entry name" value="HAMP_dom"/>
</dbReference>
<dbReference type="KEGG" id="mic:Mic7113_6001"/>
<dbReference type="RefSeq" id="WP_015185730.1">
    <property type="nucleotide sequence ID" value="NC_019738.1"/>
</dbReference>
<dbReference type="HOGENOM" id="CLU_060280_0_0_3"/>
<proteinExistence type="predicted"/>
<feature type="transmembrane region" description="Helical" evidence="1">
    <location>
        <begin position="217"/>
        <end position="239"/>
    </location>
</feature>
<dbReference type="EMBL" id="CP003630">
    <property type="protein sequence ID" value="AFZ21601.1"/>
    <property type="molecule type" value="Genomic_DNA"/>
</dbReference>
<dbReference type="OrthoDB" id="510512at2"/>
<protein>
    <submittedName>
        <fullName evidence="3">Signal transduction histidine kinase, nitrate/nitrite-specific</fullName>
    </submittedName>
</protein>
<gene>
    <name evidence="3" type="ORF">Mic7113_6001</name>
</gene>
<dbReference type="InterPro" id="IPR021796">
    <property type="entry name" value="Tll0287-like_dom"/>
</dbReference>
<keyword evidence="3" id="KW-0418">Kinase</keyword>
<keyword evidence="1" id="KW-1133">Transmembrane helix</keyword>
<dbReference type="GO" id="GO:0016020">
    <property type="term" value="C:membrane"/>
    <property type="evidence" value="ECO:0007669"/>
    <property type="project" value="InterPro"/>
</dbReference>
<name>K9WP81_9CYAN</name>
<dbReference type="PATRIC" id="fig|1173027.3.peg.6647"/>
<evidence type="ECO:0000256" key="1">
    <source>
        <dbReference type="SAM" id="Phobius"/>
    </source>
</evidence>
<keyword evidence="1" id="KW-0472">Membrane</keyword>
<accession>K9WP81</accession>
<dbReference type="CDD" id="cd06225">
    <property type="entry name" value="HAMP"/>
    <property type="match status" value="1"/>
</dbReference>
<dbReference type="Pfam" id="PF00672">
    <property type="entry name" value="HAMP"/>
    <property type="match status" value="1"/>
</dbReference>
<dbReference type="Gene3D" id="6.10.340.10">
    <property type="match status" value="1"/>
</dbReference>
<dbReference type="AlphaFoldDB" id="K9WP81"/>
<keyword evidence="1" id="KW-0812">Transmembrane</keyword>
<feature type="domain" description="HAMP" evidence="2">
    <location>
        <begin position="241"/>
        <end position="304"/>
    </location>
</feature>
<dbReference type="eggNOG" id="COG3850">
    <property type="taxonomic scope" value="Bacteria"/>
</dbReference>
<dbReference type="Proteomes" id="UP000010471">
    <property type="component" value="Chromosome"/>
</dbReference>
<evidence type="ECO:0000313" key="4">
    <source>
        <dbReference type="Proteomes" id="UP000010471"/>
    </source>
</evidence>
<organism evidence="3 4">
    <name type="scientific">Allocoleopsis franciscana PCC 7113</name>
    <dbReference type="NCBI Taxonomy" id="1173027"/>
    <lineage>
        <taxon>Bacteria</taxon>
        <taxon>Bacillati</taxon>
        <taxon>Cyanobacteriota</taxon>
        <taxon>Cyanophyceae</taxon>
        <taxon>Coleofasciculales</taxon>
        <taxon>Coleofasciculaceae</taxon>
        <taxon>Allocoleopsis</taxon>
        <taxon>Allocoleopsis franciscana</taxon>
    </lineage>
</organism>
<dbReference type="SMART" id="SM00304">
    <property type="entry name" value="HAMP"/>
    <property type="match status" value="1"/>
</dbReference>
<sequence>MLTNLKLAPKFTILLSLVFISAIAISGATLSQTTLQRAEADVAYKGKILMGLMNSVRTYTNNEINPLVAPKVETSEKFIPQAIPSYSVRQVFEILRKDSAYKDYFYKDAVVNPTNSRDYVDEFEVDLVKQFREDPNLKEVSGFRNRLGEEVFYYAQPIIIKKQSCLRCHSTPEAAPKSQLATYGSEHGFNWELNKVLGSQTVYVPSEEIFAVARQNLSLVMGIFIGIFALVILLINYLLKQAVIQPIRPMARLAQKISNEQFMMEQNEEVDLASLEKVSKKSDELGQLARLFQQMAHSIYVREQSFAEQLKQLRNKSDQTKARTQARTSEMAYLKSLQEKSQTIRSKTKGSS</sequence>
<evidence type="ECO:0000259" key="2">
    <source>
        <dbReference type="SMART" id="SM00304"/>
    </source>
</evidence>
<keyword evidence="3" id="KW-0808">Transferase</keyword>
<dbReference type="STRING" id="1173027.Mic7113_6001"/>
<reference evidence="3 4" key="1">
    <citation type="submission" date="2012-06" db="EMBL/GenBank/DDBJ databases">
        <title>Finished chromosome of genome of Microcoleus sp. PCC 7113.</title>
        <authorList>
            <consortium name="US DOE Joint Genome Institute"/>
            <person name="Gugger M."/>
            <person name="Coursin T."/>
            <person name="Rippka R."/>
            <person name="Tandeau De Marsac N."/>
            <person name="Huntemann M."/>
            <person name="Wei C.-L."/>
            <person name="Han J."/>
            <person name="Detter J.C."/>
            <person name="Han C."/>
            <person name="Tapia R."/>
            <person name="Chen A."/>
            <person name="Kyrpides N."/>
            <person name="Mavromatis K."/>
            <person name="Markowitz V."/>
            <person name="Szeto E."/>
            <person name="Ivanova N."/>
            <person name="Pagani I."/>
            <person name="Pati A."/>
            <person name="Goodwin L."/>
            <person name="Nordberg H.P."/>
            <person name="Cantor M.N."/>
            <person name="Hua S.X."/>
            <person name="Woyke T."/>
            <person name="Kerfeld C.A."/>
        </authorList>
    </citation>
    <scope>NUCLEOTIDE SEQUENCE [LARGE SCALE GENOMIC DNA]</scope>
    <source>
        <strain evidence="3 4">PCC 7113</strain>
    </source>
</reference>
<dbReference type="Pfam" id="PF11845">
    <property type="entry name" value="Tll0287-like"/>
    <property type="match status" value="1"/>
</dbReference>
<dbReference type="GO" id="GO:0007165">
    <property type="term" value="P:signal transduction"/>
    <property type="evidence" value="ECO:0007669"/>
    <property type="project" value="InterPro"/>
</dbReference>